<dbReference type="PROSITE" id="PS01234">
    <property type="entry name" value="GATB"/>
    <property type="match status" value="1"/>
</dbReference>
<dbReference type="InterPro" id="IPR042114">
    <property type="entry name" value="GatB_C_1"/>
</dbReference>
<evidence type="ECO:0000256" key="4">
    <source>
        <dbReference type="ARBA" id="ARBA00022741"/>
    </source>
</evidence>
<evidence type="ECO:0000256" key="6">
    <source>
        <dbReference type="ARBA" id="ARBA00022917"/>
    </source>
</evidence>
<evidence type="ECO:0000256" key="8">
    <source>
        <dbReference type="ARBA" id="ARBA00047380"/>
    </source>
</evidence>
<dbReference type="PANTHER" id="PTHR11659">
    <property type="entry name" value="GLUTAMYL-TRNA GLN AMIDOTRANSFERASE SUBUNIT B MITOCHONDRIAL AND PROKARYOTIC PET112-RELATED"/>
    <property type="match status" value="1"/>
</dbReference>
<dbReference type="SUPFAM" id="SSF89095">
    <property type="entry name" value="GatB/YqeY motif"/>
    <property type="match status" value="1"/>
</dbReference>
<dbReference type="Pfam" id="PF02637">
    <property type="entry name" value="GatB_Yqey"/>
    <property type="match status" value="1"/>
</dbReference>
<dbReference type="HAMAP" id="MF_00121">
    <property type="entry name" value="GatB"/>
    <property type="match status" value="1"/>
</dbReference>
<evidence type="ECO:0000256" key="1">
    <source>
        <dbReference type="ARBA" id="ARBA00005306"/>
    </source>
</evidence>
<dbReference type="InterPro" id="IPR017959">
    <property type="entry name" value="Asn/Gln-tRNA_amidoTrfase_suB/E"/>
</dbReference>
<dbReference type="InterPro" id="IPR023168">
    <property type="entry name" value="GatB_Yqey_C_2"/>
</dbReference>
<dbReference type="SMART" id="SM00845">
    <property type="entry name" value="GatB_Yqey"/>
    <property type="match status" value="1"/>
</dbReference>
<keyword evidence="5 10" id="KW-0067">ATP-binding</keyword>
<evidence type="ECO:0000313" key="13">
    <source>
        <dbReference type="Proteomes" id="UP000184604"/>
    </source>
</evidence>
<comment type="catalytic activity">
    <reaction evidence="9 10">
        <text>L-glutamyl-tRNA(Gln) + L-glutamine + ATP + H2O = L-glutaminyl-tRNA(Gln) + L-glutamate + ADP + phosphate + H(+)</text>
        <dbReference type="Rhea" id="RHEA:17521"/>
        <dbReference type="Rhea" id="RHEA-COMP:9681"/>
        <dbReference type="Rhea" id="RHEA-COMP:9684"/>
        <dbReference type="ChEBI" id="CHEBI:15377"/>
        <dbReference type="ChEBI" id="CHEBI:15378"/>
        <dbReference type="ChEBI" id="CHEBI:29985"/>
        <dbReference type="ChEBI" id="CHEBI:30616"/>
        <dbReference type="ChEBI" id="CHEBI:43474"/>
        <dbReference type="ChEBI" id="CHEBI:58359"/>
        <dbReference type="ChEBI" id="CHEBI:78520"/>
        <dbReference type="ChEBI" id="CHEBI:78521"/>
        <dbReference type="ChEBI" id="CHEBI:456216"/>
    </reaction>
</comment>
<dbReference type="InterPro" id="IPR006075">
    <property type="entry name" value="Asn/Gln-tRNA_Trfase_suB/E_cat"/>
</dbReference>
<dbReference type="Pfam" id="PF02934">
    <property type="entry name" value="GatB_N"/>
    <property type="match status" value="1"/>
</dbReference>
<gene>
    <name evidence="10" type="primary">gatB</name>
    <name evidence="12" type="ORF">BS101_19665</name>
</gene>
<keyword evidence="4 10" id="KW-0547">Nucleotide-binding</keyword>
<sequence>MEFEAVIGLEVHVELLTETKIYCGCSTVFGSDPNKHVCPVCLGLPGSLPRLNKKVVEYAIKAGLVFNCSINNKSRMDRKNYFYADCPKNYQITQQEIPICREGFIEIRNHLGKKKRIGIERIHMEEDAGKLIHTDEGTLIDYNRAGIPLIEIVSKPDIRTSREAVSYLENLRNILKFIGVSDCKMEQGSLRCDCNISIRPKYNLKLGVKTEIKNMNSFKALEKAIQYEYKRQSDLVESGEKVKQETRRWNDAKNVTEVMRSKEYANDYRYFPEGDLTAINISDNYIDNIRKTIPELPDKKIDRFVEEFKISRKEIEILILNMEIGDFFENAARLSGDAKSVSNWIAGDISRLAKETGIPLNNLNFTERDLAELIEFINCGVISNNIGKKVIEEMFYKGKRPKQIMEEKGFVQNNSKEKILKVVKEVMEENLKSIEDYKKGKKKAVKFMVGMVMKKTKGNANPVLVNKLVEEEIGKY</sequence>
<dbReference type="NCBIfam" id="NF004014">
    <property type="entry name" value="PRK05477.1-4"/>
    <property type="match status" value="1"/>
</dbReference>
<reference evidence="12 13" key="1">
    <citation type="submission" date="2016-12" db="EMBL/GenBank/DDBJ databases">
        <title>Complete genome sequence of Clostridium kluyveri JZZ isolated from the pit mud of a Chinese flavor liquor-making factory.</title>
        <authorList>
            <person name="Wang Y."/>
        </authorList>
    </citation>
    <scope>NUCLEOTIDE SEQUENCE [LARGE SCALE GENOMIC DNA]</scope>
    <source>
        <strain evidence="12 13">JZZ</strain>
    </source>
</reference>
<comment type="catalytic activity">
    <reaction evidence="8 10">
        <text>L-aspartyl-tRNA(Asn) + L-glutamine + ATP + H2O = L-asparaginyl-tRNA(Asn) + L-glutamate + ADP + phosphate + 2 H(+)</text>
        <dbReference type="Rhea" id="RHEA:14513"/>
        <dbReference type="Rhea" id="RHEA-COMP:9674"/>
        <dbReference type="Rhea" id="RHEA-COMP:9677"/>
        <dbReference type="ChEBI" id="CHEBI:15377"/>
        <dbReference type="ChEBI" id="CHEBI:15378"/>
        <dbReference type="ChEBI" id="CHEBI:29985"/>
        <dbReference type="ChEBI" id="CHEBI:30616"/>
        <dbReference type="ChEBI" id="CHEBI:43474"/>
        <dbReference type="ChEBI" id="CHEBI:58359"/>
        <dbReference type="ChEBI" id="CHEBI:78515"/>
        <dbReference type="ChEBI" id="CHEBI:78516"/>
        <dbReference type="ChEBI" id="CHEBI:456216"/>
    </reaction>
</comment>
<dbReference type="GO" id="GO:0070681">
    <property type="term" value="P:glutaminyl-tRNAGln biosynthesis via transamidation"/>
    <property type="evidence" value="ECO:0007669"/>
    <property type="project" value="TreeGrafter"/>
</dbReference>
<dbReference type="InterPro" id="IPR017958">
    <property type="entry name" value="Gln-tRNA_amidoTrfase_suB_CS"/>
</dbReference>
<dbReference type="GO" id="GO:0006412">
    <property type="term" value="P:translation"/>
    <property type="evidence" value="ECO:0007669"/>
    <property type="project" value="UniProtKB-UniRule"/>
</dbReference>
<evidence type="ECO:0000256" key="5">
    <source>
        <dbReference type="ARBA" id="ARBA00022840"/>
    </source>
</evidence>
<dbReference type="OrthoDB" id="9804078at2"/>
<dbReference type="GO" id="GO:0005524">
    <property type="term" value="F:ATP binding"/>
    <property type="evidence" value="ECO:0007669"/>
    <property type="project" value="UniProtKB-KW"/>
</dbReference>
<evidence type="ECO:0000256" key="9">
    <source>
        <dbReference type="ARBA" id="ARBA00047913"/>
    </source>
</evidence>
<dbReference type="NCBIfam" id="TIGR00133">
    <property type="entry name" value="gatB"/>
    <property type="match status" value="1"/>
</dbReference>
<dbReference type="SUPFAM" id="SSF55931">
    <property type="entry name" value="Glutamine synthetase/guanido kinase"/>
    <property type="match status" value="1"/>
</dbReference>
<accession>A0A1L5FCM7</accession>
<dbReference type="EC" id="6.3.5.-" evidence="10"/>
<dbReference type="GO" id="GO:0050567">
    <property type="term" value="F:glutaminyl-tRNA synthase (glutamine-hydrolyzing) activity"/>
    <property type="evidence" value="ECO:0007669"/>
    <property type="project" value="UniProtKB-UniRule"/>
</dbReference>
<name>A0A1L5FCM7_CLOKL</name>
<dbReference type="AlphaFoldDB" id="A0A1L5FCM7"/>
<dbReference type="InterPro" id="IPR003789">
    <property type="entry name" value="Asn/Gln_tRNA_amidoTrase-B-like"/>
</dbReference>
<feature type="domain" description="Asn/Gln amidotransferase" evidence="11">
    <location>
        <begin position="326"/>
        <end position="473"/>
    </location>
</feature>
<dbReference type="PANTHER" id="PTHR11659:SF0">
    <property type="entry name" value="GLUTAMYL-TRNA(GLN) AMIDOTRANSFERASE SUBUNIT B, MITOCHONDRIAL"/>
    <property type="match status" value="1"/>
</dbReference>
<dbReference type="InterPro" id="IPR004413">
    <property type="entry name" value="GatB"/>
</dbReference>
<dbReference type="EMBL" id="CP018335">
    <property type="protein sequence ID" value="APM40765.1"/>
    <property type="molecule type" value="Genomic_DNA"/>
</dbReference>
<dbReference type="Gene3D" id="1.10.150.380">
    <property type="entry name" value="GatB domain, N-terminal subdomain"/>
    <property type="match status" value="1"/>
</dbReference>
<evidence type="ECO:0000256" key="2">
    <source>
        <dbReference type="ARBA" id="ARBA00011123"/>
    </source>
</evidence>
<dbReference type="Proteomes" id="UP000184604">
    <property type="component" value="Chromosome"/>
</dbReference>
<comment type="subunit">
    <text evidence="2 10">Heterotrimer of A, B and C subunits.</text>
</comment>
<keyword evidence="3 10" id="KW-0436">Ligase</keyword>
<protein>
    <recommendedName>
        <fullName evidence="10">Aspartyl/glutamyl-tRNA(Asn/Gln) amidotransferase subunit B</fullName>
        <shortName evidence="10">Asp/Glu-ADT subunit B</shortName>
        <ecNumber evidence="10">6.3.5.-</ecNumber>
    </recommendedName>
</protein>
<dbReference type="RefSeq" id="WP_073540326.1">
    <property type="nucleotide sequence ID" value="NZ_CP018335.1"/>
</dbReference>
<dbReference type="InterPro" id="IPR018027">
    <property type="entry name" value="Asn/Gln_amidotransferase"/>
</dbReference>
<evidence type="ECO:0000256" key="3">
    <source>
        <dbReference type="ARBA" id="ARBA00022598"/>
    </source>
</evidence>
<evidence type="ECO:0000256" key="7">
    <source>
        <dbReference type="ARBA" id="ARBA00024799"/>
    </source>
</evidence>
<dbReference type="Gene3D" id="1.10.10.410">
    <property type="match status" value="1"/>
</dbReference>
<comment type="function">
    <text evidence="7 10">Allows the formation of correctly charged Asn-tRNA(Asn) or Gln-tRNA(Gln) through the transamidation of misacylated Asp-tRNA(Asn) or Glu-tRNA(Gln) in organisms which lack either or both of asparaginyl-tRNA or glutaminyl-tRNA synthetases. The reaction takes place in the presence of glutamine and ATP through an activated phospho-Asp-tRNA(Asn) or phospho-Glu-tRNA(Gln).</text>
</comment>
<dbReference type="NCBIfam" id="NF004012">
    <property type="entry name" value="PRK05477.1-2"/>
    <property type="match status" value="1"/>
</dbReference>
<dbReference type="GO" id="GO:0050566">
    <property type="term" value="F:asparaginyl-tRNA synthase (glutamine-hydrolyzing) activity"/>
    <property type="evidence" value="ECO:0007669"/>
    <property type="project" value="RHEA"/>
</dbReference>
<keyword evidence="6 10" id="KW-0648">Protein biosynthesis</keyword>
<comment type="similarity">
    <text evidence="1 10">Belongs to the GatB/GatE family. GatB subfamily.</text>
</comment>
<proteinExistence type="inferred from homology"/>
<evidence type="ECO:0000313" key="12">
    <source>
        <dbReference type="EMBL" id="APM40765.1"/>
    </source>
</evidence>
<evidence type="ECO:0000259" key="11">
    <source>
        <dbReference type="SMART" id="SM00845"/>
    </source>
</evidence>
<evidence type="ECO:0000256" key="10">
    <source>
        <dbReference type="HAMAP-Rule" id="MF_00121"/>
    </source>
</evidence>
<dbReference type="FunFam" id="1.10.10.410:FF:000001">
    <property type="entry name" value="Aspartyl/glutamyl-tRNA(Asn/Gln) amidotransferase subunit B"/>
    <property type="match status" value="1"/>
</dbReference>
<dbReference type="InterPro" id="IPR014746">
    <property type="entry name" value="Gln_synth/guanido_kin_cat_dom"/>
</dbReference>
<organism evidence="12 13">
    <name type="scientific">Clostridium kluyveri</name>
    <dbReference type="NCBI Taxonomy" id="1534"/>
    <lineage>
        <taxon>Bacteria</taxon>
        <taxon>Bacillati</taxon>
        <taxon>Bacillota</taxon>
        <taxon>Clostridia</taxon>
        <taxon>Eubacteriales</taxon>
        <taxon>Clostridiaceae</taxon>
        <taxon>Clostridium</taxon>
    </lineage>
</organism>